<keyword evidence="2" id="KW-1185">Reference proteome</keyword>
<dbReference type="KEGG" id="marq:MARGE09_P3539"/>
<evidence type="ECO:0000313" key="2">
    <source>
        <dbReference type="Proteomes" id="UP001320119"/>
    </source>
</evidence>
<dbReference type="Proteomes" id="UP001320119">
    <property type="component" value="Chromosome"/>
</dbReference>
<accession>A0AAN1WKM0</accession>
<proteinExistence type="predicted"/>
<organism evidence="1 2">
    <name type="scientific">Marinagarivorans cellulosilyticus</name>
    <dbReference type="NCBI Taxonomy" id="2721545"/>
    <lineage>
        <taxon>Bacteria</taxon>
        <taxon>Pseudomonadati</taxon>
        <taxon>Pseudomonadota</taxon>
        <taxon>Gammaproteobacteria</taxon>
        <taxon>Cellvibrionales</taxon>
        <taxon>Cellvibrionaceae</taxon>
        <taxon>Marinagarivorans</taxon>
    </lineage>
</organism>
<evidence type="ECO:0000313" key="1">
    <source>
        <dbReference type="EMBL" id="BCD99338.1"/>
    </source>
</evidence>
<sequence>MLQLSLIEQVYASVDEDYRIVLSNNLKAQGAEPAVHAVFIKKEGQSIHLPNTFLPS</sequence>
<dbReference type="RefSeq" id="WP_236984525.1">
    <property type="nucleotide sequence ID" value="NZ_AP023086.1"/>
</dbReference>
<protein>
    <submittedName>
        <fullName evidence="1">Uncharacterized protein</fullName>
    </submittedName>
</protein>
<dbReference type="AlphaFoldDB" id="A0AAN1WKM0"/>
<dbReference type="EMBL" id="AP023086">
    <property type="protein sequence ID" value="BCD99338.1"/>
    <property type="molecule type" value="Genomic_DNA"/>
</dbReference>
<reference evidence="1 2" key="1">
    <citation type="journal article" date="2022" name="IScience">
        <title>An ultrasensitive nanofiber-based assay for enzymatic hydrolysis and deep-sea microbial degradation of cellulose.</title>
        <authorList>
            <person name="Tsudome M."/>
            <person name="Tachioka M."/>
            <person name="Miyazaki M."/>
            <person name="Uchimura K."/>
            <person name="Tsuda M."/>
            <person name="Takaki Y."/>
            <person name="Deguchi S."/>
        </authorList>
    </citation>
    <scope>NUCLEOTIDE SEQUENCE [LARGE SCALE GENOMIC DNA]</scope>
    <source>
        <strain evidence="1 2">GE09</strain>
    </source>
</reference>
<gene>
    <name evidence="1" type="ORF">MARGE09_P3539</name>
</gene>
<name>A0AAN1WKM0_9GAMM</name>